<dbReference type="Gene3D" id="1.10.1200.10">
    <property type="entry name" value="ACP-like"/>
    <property type="match status" value="1"/>
</dbReference>
<dbReference type="GO" id="GO:0005737">
    <property type="term" value="C:cytoplasm"/>
    <property type="evidence" value="ECO:0007669"/>
    <property type="project" value="TreeGrafter"/>
</dbReference>
<dbReference type="EMBL" id="CAJPEV010002020">
    <property type="protein sequence ID" value="CAG0895337.1"/>
    <property type="molecule type" value="Genomic_DNA"/>
</dbReference>
<feature type="domain" description="Carrier" evidence="1">
    <location>
        <begin position="132"/>
        <end position="194"/>
    </location>
</feature>
<dbReference type="GO" id="GO:0043041">
    <property type="term" value="P:amino acid activation for nonribosomal peptide biosynthetic process"/>
    <property type="evidence" value="ECO:0007669"/>
    <property type="project" value="TreeGrafter"/>
</dbReference>
<dbReference type="PANTHER" id="PTHR45527:SF1">
    <property type="entry name" value="FATTY ACID SYNTHASE"/>
    <property type="match status" value="1"/>
</dbReference>
<dbReference type="GO" id="GO:0031177">
    <property type="term" value="F:phosphopantetheine binding"/>
    <property type="evidence" value="ECO:0007669"/>
    <property type="project" value="TreeGrafter"/>
</dbReference>
<gene>
    <name evidence="2" type="ORF">DSTB1V02_LOCUS8648</name>
</gene>
<accession>A0A7R9A7W3</accession>
<organism evidence="2">
    <name type="scientific">Darwinula stevensoni</name>
    <dbReference type="NCBI Taxonomy" id="69355"/>
    <lineage>
        <taxon>Eukaryota</taxon>
        <taxon>Metazoa</taxon>
        <taxon>Ecdysozoa</taxon>
        <taxon>Arthropoda</taxon>
        <taxon>Crustacea</taxon>
        <taxon>Oligostraca</taxon>
        <taxon>Ostracoda</taxon>
        <taxon>Podocopa</taxon>
        <taxon>Podocopida</taxon>
        <taxon>Darwinulocopina</taxon>
        <taxon>Darwinuloidea</taxon>
        <taxon>Darwinulidae</taxon>
        <taxon>Darwinula</taxon>
    </lineage>
</organism>
<dbReference type="GO" id="GO:0044550">
    <property type="term" value="P:secondary metabolite biosynthetic process"/>
    <property type="evidence" value="ECO:0007669"/>
    <property type="project" value="TreeGrafter"/>
</dbReference>
<dbReference type="Pfam" id="PF00550">
    <property type="entry name" value="PP-binding"/>
    <property type="match status" value="1"/>
</dbReference>
<sequence>MGGRTDSQVKVRGHRVDLSEIEAALAKLGLAVSKATVLCYHPGDLDQDIVAFYVGTVATEEVQDRLKSLLVDYMVPQVVRVSRIPLLPNGKIDRQALLHTFQACRSRSVVPLGGDIMEKLPEEKRDAAAFLFRVVSDVLGFSLKKEQLNLQSNFFDIGGNSLNALLVAIRLTDLGFPIGIGEFLKAPHLGEVLDRMCLRGDGEARESWTGSHSFLIQPLTGEDREEFIRMLSRAFATKGDLEQWIGCTEKDFNIWQNNMWPFALEHDLRWGTGSLSGSWRMLASRVICPPGAEEFRGKPSGGMNERIPPRISLHKEVSTPKEGSFSHKPQHMWFFTAKSQSVQEPTWRKWDHLTWNDPPALSHLPPFPPFSPPSFSVRRHDGRLIAVAFNLDLSKEPDMDPPEALLPVLTLLDSVESPNKFVLASFADARVSSFIVVMGWNESFRSLHIPRGEKVIHSFMMATDESVSKQENVLIIQVMEEEIIRLAKMKGYSAILTTNTNALTQQLASLLGYELLQDFQVNQFVMPDGSTPFSRAPDEQRAICVLKHV</sequence>
<evidence type="ECO:0000313" key="2">
    <source>
        <dbReference type="EMBL" id="CAD7248841.1"/>
    </source>
</evidence>
<dbReference type="Gene3D" id="3.40.630.30">
    <property type="match status" value="1"/>
</dbReference>
<dbReference type="SUPFAM" id="SSF56801">
    <property type="entry name" value="Acetyl-CoA synthetase-like"/>
    <property type="match status" value="1"/>
</dbReference>
<dbReference type="InterPro" id="IPR045851">
    <property type="entry name" value="AMP-bd_C_sf"/>
</dbReference>
<evidence type="ECO:0000313" key="3">
    <source>
        <dbReference type="Proteomes" id="UP000677054"/>
    </source>
</evidence>
<dbReference type="OrthoDB" id="416786at2759"/>
<dbReference type="AlphaFoldDB" id="A0A7R9A7W3"/>
<evidence type="ECO:0000259" key="1">
    <source>
        <dbReference type="Pfam" id="PF00550"/>
    </source>
</evidence>
<dbReference type="Gene3D" id="3.30.300.30">
    <property type="match status" value="1"/>
</dbReference>
<name>A0A7R9A7W3_9CRUS</name>
<dbReference type="InterPro" id="IPR036736">
    <property type="entry name" value="ACP-like_sf"/>
</dbReference>
<dbReference type="EMBL" id="LR901537">
    <property type="protein sequence ID" value="CAD7248841.1"/>
    <property type="molecule type" value="Genomic_DNA"/>
</dbReference>
<proteinExistence type="predicted"/>
<dbReference type="PANTHER" id="PTHR45527">
    <property type="entry name" value="NONRIBOSOMAL PEPTIDE SYNTHETASE"/>
    <property type="match status" value="1"/>
</dbReference>
<dbReference type="SUPFAM" id="SSF47336">
    <property type="entry name" value="ACP-like"/>
    <property type="match status" value="1"/>
</dbReference>
<reference evidence="2" key="1">
    <citation type="submission" date="2020-11" db="EMBL/GenBank/DDBJ databases">
        <authorList>
            <person name="Tran Van P."/>
        </authorList>
    </citation>
    <scope>NUCLEOTIDE SEQUENCE</scope>
</reference>
<protein>
    <recommendedName>
        <fullName evidence="1">Carrier domain-containing protein</fullName>
    </recommendedName>
</protein>
<keyword evidence="3" id="KW-1185">Reference proteome</keyword>
<dbReference type="Proteomes" id="UP000677054">
    <property type="component" value="Unassembled WGS sequence"/>
</dbReference>
<dbReference type="InterPro" id="IPR009081">
    <property type="entry name" value="PP-bd_ACP"/>
</dbReference>